<feature type="signal peptide" evidence="1">
    <location>
        <begin position="1"/>
        <end position="18"/>
    </location>
</feature>
<feature type="chain" id="PRO_5015693076" description="Carbohydrate binding protein with CBM9 domain" evidence="1">
    <location>
        <begin position="19"/>
        <end position="256"/>
    </location>
</feature>
<name>A0A2U1ANX0_9BACT</name>
<keyword evidence="1" id="KW-0732">Signal</keyword>
<dbReference type="Gene3D" id="2.60.40.1190">
    <property type="match status" value="1"/>
</dbReference>
<keyword evidence="3" id="KW-1185">Reference proteome</keyword>
<dbReference type="OrthoDB" id="9786766at2"/>
<dbReference type="EMBL" id="QEKH01000028">
    <property type="protein sequence ID" value="PVY38122.1"/>
    <property type="molecule type" value="Genomic_DNA"/>
</dbReference>
<dbReference type="RefSeq" id="WP_116885178.1">
    <property type="nucleotide sequence ID" value="NZ_CABMMC010000154.1"/>
</dbReference>
<dbReference type="CDD" id="cd09620">
    <property type="entry name" value="CBM9_like_3"/>
    <property type="match status" value="1"/>
</dbReference>
<evidence type="ECO:0008006" key="4">
    <source>
        <dbReference type="Google" id="ProtNLM"/>
    </source>
</evidence>
<evidence type="ECO:0000313" key="2">
    <source>
        <dbReference type="EMBL" id="PVY38122.1"/>
    </source>
</evidence>
<sequence>MRSLFFLFALLMAFSGLAVPEAVIARRAVWDPVIDGRLTEPDWKSARWVTLDRSRPARPRTDGEWNELSRMVGEYVKQQFAQNVQAAALWSERGLYFAFIVEDTDIIGRMKEGELLWLEDVVELFLARNARSGEKHLEIQLNPTNVMMLNPPEGIRFNRPASAVAVDGSLNSHLEFDRQWTAELFLPWEELMRTGLASPPTGENAGRVAAVRFASWDLTICTQLRINRFTGPGTDDPHFPEFYRLLVCEGFESTKP</sequence>
<dbReference type="Proteomes" id="UP000245959">
    <property type="component" value="Unassembled WGS sequence"/>
</dbReference>
<comment type="caution">
    <text evidence="2">The sequence shown here is derived from an EMBL/GenBank/DDBJ whole genome shotgun (WGS) entry which is preliminary data.</text>
</comment>
<evidence type="ECO:0000256" key="1">
    <source>
        <dbReference type="SAM" id="SignalP"/>
    </source>
</evidence>
<dbReference type="AlphaFoldDB" id="A0A2U1ANX0"/>
<gene>
    <name evidence="2" type="ORF">C8D82_12822</name>
</gene>
<organism evidence="2 3">
    <name type="scientific">Victivallis vadensis</name>
    <dbReference type="NCBI Taxonomy" id="172901"/>
    <lineage>
        <taxon>Bacteria</taxon>
        <taxon>Pseudomonadati</taxon>
        <taxon>Lentisphaerota</taxon>
        <taxon>Lentisphaeria</taxon>
        <taxon>Victivallales</taxon>
        <taxon>Victivallaceae</taxon>
        <taxon>Victivallis</taxon>
    </lineage>
</organism>
<evidence type="ECO:0000313" key="3">
    <source>
        <dbReference type="Proteomes" id="UP000245959"/>
    </source>
</evidence>
<dbReference type="SUPFAM" id="SSF49344">
    <property type="entry name" value="CBD9-like"/>
    <property type="match status" value="1"/>
</dbReference>
<dbReference type="GeneID" id="78296460"/>
<protein>
    <recommendedName>
        <fullName evidence="4">Carbohydrate binding protein with CBM9 domain</fullName>
    </recommendedName>
</protein>
<reference evidence="2 3" key="1">
    <citation type="submission" date="2018-04" db="EMBL/GenBank/DDBJ databases">
        <title>Genomic Encyclopedia of Type Strains, Phase IV (KMG-IV): sequencing the most valuable type-strain genomes for metagenomic binning, comparative biology and taxonomic classification.</title>
        <authorList>
            <person name="Goeker M."/>
        </authorList>
    </citation>
    <scope>NUCLEOTIDE SEQUENCE [LARGE SCALE GENOMIC DNA]</scope>
    <source>
        <strain evidence="2 3">DSM 14823</strain>
    </source>
</reference>
<accession>A0A2U1ANX0</accession>
<proteinExistence type="predicted"/>